<evidence type="ECO:0000313" key="2">
    <source>
        <dbReference type="Proteomes" id="UP000663845"/>
    </source>
</evidence>
<dbReference type="Proteomes" id="UP000663845">
    <property type="component" value="Unassembled WGS sequence"/>
</dbReference>
<comment type="caution">
    <text evidence="1">The sequence shown here is derived from an EMBL/GenBank/DDBJ whole genome shotgun (WGS) entry which is preliminary data.</text>
</comment>
<gene>
    <name evidence="1" type="ORF">JYZ213_LOCUS26848</name>
</gene>
<dbReference type="AlphaFoldDB" id="A0A814WDR0"/>
<accession>A0A814WDR0</accession>
<protein>
    <submittedName>
        <fullName evidence="1">Uncharacterized protein</fullName>
    </submittedName>
</protein>
<sequence>MATSGIVSNEGTSLNFNLLKREPSRNVEIENGHAAMAANERFLVYFAKQILVVIDRNGNERLKLNKFIDPLDICWSSYLNKFLITGSAGRYSLDPEVVVEDIQTPTSDTRFGRCITCYDKTCLIVNNKSLIEEYELPTWLLKKTFSPPQSWKATQKIPRIPFSSSGSHVGVVISERSLDTYFSFELRRPNDMAVLQTVQMGTDFSAIVWLLALPNEEFLVNTYIKKKFYLIDSNGQLKEQIGYDKNGRSILSTTLINERCLVVKTGSPCELRFYDL</sequence>
<proteinExistence type="predicted"/>
<name>A0A814WDR0_9BILA</name>
<reference evidence="1" key="1">
    <citation type="submission" date="2021-02" db="EMBL/GenBank/DDBJ databases">
        <authorList>
            <person name="Nowell W R."/>
        </authorList>
    </citation>
    <scope>NUCLEOTIDE SEQUENCE</scope>
</reference>
<dbReference type="EMBL" id="CAJNOG010000364">
    <property type="protein sequence ID" value="CAF1199978.1"/>
    <property type="molecule type" value="Genomic_DNA"/>
</dbReference>
<organism evidence="1 2">
    <name type="scientific">Adineta steineri</name>
    <dbReference type="NCBI Taxonomy" id="433720"/>
    <lineage>
        <taxon>Eukaryota</taxon>
        <taxon>Metazoa</taxon>
        <taxon>Spiralia</taxon>
        <taxon>Gnathifera</taxon>
        <taxon>Rotifera</taxon>
        <taxon>Eurotatoria</taxon>
        <taxon>Bdelloidea</taxon>
        <taxon>Adinetida</taxon>
        <taxon>Adinetidae</taxon>
        <taxon>Adineta</taxon>
    </lineage>
</organism>
<evidence type="ECO:0000313" key="1">
    <source>
        <dbReference type="EMBL" id="CAF1199978.1"/>
    </source>
</evidence>